<keyword evidence="1" id="KW-0472">Membrane</keyword>
<evidence type="ECO:0000256" key="1">
    <source>
        <dbReference type="SAM" id="Phobius"/>
    </source>
</evidence>
<gene>
    <name evidence="2" type="ORF">OB2597_06710</name>
</gene>
<organism evidence="2 3">
    <name type="scientific">Pseudooceanicola batsensis (strain ATCC BAA-863 / DSM 15984 / KCTC 12145 / HTCC2597)</name>
    <name type="common">Oceanicola batsensis</name>
    <dbReference type="NCBI Taxonomy" id="252305"/>
    <lineage>
        <taxon>Bacteria</taxon>
        <taxon>Pseudomonadati</taxon>
        <taxon>Pseudomonadota</taxon>
        <taxon>Alphaproteobacteria</taxon>
        <taxon>Rhodobacterales</taxon>
        <taxon>Paracoccaceae</taxon>
        <taxon>Pseudooceanicola</taxon>
    </lineage>
</organism>
<comment type="caution">
    <text evidence="2">The sequence shown here is derived from an EMBL/GenBank/DDBJ whole genome shotgun (WGS) entry which is preliminary data.</text>
</comment>
<dbReference type="HOGENOM" id="CLU_2181163_0_0_5"/>
<dbReference type="Proteomes" id="UP000004318">
    <property type="component" value="Unassembled WGS sequence"/>
</dbReference>
<feature type="transmembrane region" description="Helical" evidence="1">
    <location>
        <begin position="7"/>
        <end position="27"/>
    </location>
</feature>
<reference evidence="2 3" key="1">
    <citation type="journal article" date="2010" name="J. Bacteriol.">
        <title>Genome sequences of Oceanicola granulosus HTCC2516(T) and Oceanicola batsensis HTCC2597(TDelta).</title>
        <authorList>
            <person name="Thrash J.C."/>
            <person name="Cho J.C."/>
            <person name="Vergin K.L."/>
            <person name="Giovannoni S.J."/>
        </authorList>
    </citation>
    <scope>NUCLEOTIDE SEQUENCE [LARGE SCALE GENOMIC DNA]</scope>
    <source>
        <strain evidence="3">ATCC BAA-863 / DSM 15984 / KCTC 12145 / HTCC2597</strain>
    </source>
</reference>
<dbReference type="STRING" id="252305.OB2597_06710"/>
<dbReference type="RefSeq" id="WP_009805571.1">
    <property type="nucleotide sequence ID" value="NZ_CH724131.1"/>
</dbReference>
<keyword evidence="1" id="KW-0812">Transmembrane</keyword>
<keyword evidence="1" id="KW-1133">Transmembrane helix</keyword>
<sequence length="109" mass="11773">MSRTSLIIGIGVALLYAGAYFALYQGYLGTLAADQDAAVSLVERGFSAEAVLQMDGPPMPFLLALLRFPIPHLWTLLGGSTWSLIPVLIQALLLGALAAFLIRRRRSSR</sequence>
<feature type="transmembrane region" description="Helical" evidence="1">
    <location>
        <begin position="82"/>
        <end position="102"/>
    </location>
</feature>
<protein>
    <submittedName>
        <fullName evidence="2">Uncharacterized protein</fullName>
    </submittedName>
</protein>
<keyword evidence="3" id="KW-1185">Reference proteome</keyword>
<accession>A3TTH7</accession>
<proteinExistence type="predicted"/>
<name>A3TTH7_PSEBH</name>
<dbReference type="AlphaFoldDB" id="A3TTH7"/>
<evidence type="ECO:0000313" key="2">
    <source>
        <dbReference type="EMBL" id="EAQ04954.1"/>
    </source>
</evidence>
<evidence type="ECO:0000313" key="3">
    <source>
        <dbReference type="Proteomes" id="UP000004318"/>
    </source>
</evidence>
<dbReference type="EMBL" id="AAMO01000001">
    <property type="protein sequence ID" value="EAQ04954.1"/>
    <property type="molecule type" value="Genomic_DNA"/>
</dbReference>